<proteinExistence type="predicted"/>
<evidence type="ECO:0000256" key="1">
    <source>
        <dbReference type="ARBA" id="ARBA00022729"/>
    </source>
</evidence>
<name>A0ABW3BT36_9FLAO</name>
<dbReference type="InterPro" id="IPR028994">
    <property type="entry name" value="Integrin_alpha_N"/>
</dbReference>
<comment type="caution">
    <text evidence="3">The sequence shown here is derived from an EMBL/GenBank/DDBJ whole genome shotgun (WGS) entry which is preliminary data.</text>
</comment>
<dbReference type="InterPro" id="IPR013517">
    <property type="entry name" value="FG-GAP"/>
</dbReference>
<keyword evidence="4" id="KW-1185">Reference proteome</keyword>
<dbReference type="Pfam" id="PF07593">
    <property type="entry name" value="UnbV_ASPIC"/>
    <property type="match status" value="1"/>
</dbReference>
<accession>A0ABW3BT36</accession>
<dbReference type="Proteomes" id="UP001597011">
    <property type="component" value="Unassembled WGS sequence"/>
</dbReference>
<sequence length="609" mass="67878">MSRYFLIIWSFGVFAQSNSETLFFENPSVIQFEDRSRRKFDNAVIADLDQDGYLDLLLTEHSRRVELYWNNKGTFVKGEPFIFGDTHGIAVADYNQDGNLDVIVQPGGGNGEKPSKPISFQVKPDRTISGGDAFAHFEGSRGRAAKLVDVDNDGVLDLITTAFPPNNLLSHAHFLYKNEGALSFKFIDYLPHADRFGMRSTITDFNNDGISDILFYGCNNMIVAKSEGNFSFTDVSKEVLGALSKTNQVNSISEIDFDNDGDMDLFLTRSREPFGYESDYDKATKAFYFFARMKPFLYDNLKIEGDFIMENLQMAFPDFDVFIGSKKHLWQRKEDKHGHHDVKITPEEAQGWPEDTTKRGLYIGYLGNGLWRVAGETNSPTSAVIHNVVSKPEVIALEDMPAKLLENRGGVFFDVTAEFGIDIQEQTSSSAVGDFNNDGWSDIFVLRYGNPSKQTKQILLLNQGGKKFIRSESHGIITKELGAVGMGADAFDYDKDGDLDIICANERGKWHLFTNNSNSSNNYIQVNVGNSPSGKASAMGAVLTVAACNNTSKRVVGATSSPYSHSFNTYLHVGLGTCEQIENAFVTWSNGEKMNLKITTLNKIYHTEN</sequence>
<dbReference type="InterPro" id="IPR011519">
    <property type="entry name" value="UnbV_ASPIC"/>
</dbReference>
<dbReference type="InterPro" id="IPR027039">
    <property type="entry name" value="Crtac1"/>
</dbReference>
<dbReference type="Gene3D" id="2.130.10.130">
    <property type="entry name" value="Integrin alpha, N-terminal"/>
    <property type="match status" value="2"/>
</dbReference>
<organism evidence="3 4">
    <name type="scientific">Mariniflexile aquimaris</name>
    <dbReference type="NCBI Taxonomy" id="881009"/>
    <lineage>
        <taxon>Bacteria</taxon>
        <taxon>Pseudomonadati</taxon>
        <taxon>Bacteroidota</taxon>
        <taxon>Flavobacteriia</taxon>
        <taxon>Flavobacteriales</taxon>
        <taxon>Flavobacteriaceae</taxon>
        <taxon>Mariniflexile</taxon>
    </lineage>
</organism>
<dbReference type="Pfam" id="PF13517">
    <property type="entry name" value="FG-GAP_3"/>
    <property type="match status" value="2"/>
</dbReference>
<keyword evidence="1" id="KW-0732">Signal</keyword>
<evidence type="ECO:0000313" key="4">
    <source>
        <dbReference type="Proteomes" id="UP001597011"/>
    </source>
</evidence>
<dbReference type="PANTHER" id="PTHR16026:SF0">
    <property type="entry name" value="CARTILAGE ACIDIC PROTEIN 1"/>
    <property type="match status" value="1"/>
</dbReference>
<evidence type="ECO:0000313" key="3">
    <source>
        <dbReference type="EMBL" id="MFD0835933.1"/>
    </source>
</evidence>
<gene>
    <name evidence="3" type="ORF">ACFQ0I_09170</name>
</gene>
<dbReference type="RefSeq" id="WP_379941501.1">
    <property type="nucleotide sequence ID" value="NZ_JBHTIB010000012.1"/>
</dbReference>
<dbReference type="SUPFAM" id="SSF69318">
    <property type="entry name" value="Integrin alpha N-terminal domain"/>
    <property type="match status" value="2"/>
</dbReference>
<evidence type="ECO:0000259" key="2">
    <source>
        <dbReference type="Pfam" id="PF07593"/>
    </source>
</evidence>
<reference evidence="4" key="1">
    <citation type="journal article" date="2019" name="Int. J. Syst. Evol. Microbiol.">
        <title>The Global Catalogue of Microorganisms (GCM) 10K type strain sequencing project: providing services to taxonomists for standard genome sequencing and annotation.</title>
        <authorList>
            <consortium name="The Broad Institute Genomics Platform"/>
            <consortium name="The Broad Institute Genome Sequencing Center for Infectious Disease"/>
            <person name="Wu L."/>
            <person name="Ma J."/>
        </authorList>
    </citation>
    <scope>NUCLEOTIDE SEQUENCE [LARGE SCALE GENOMIC DNA]</scope>
    <source>
        <strain evidence="4">CCUG 60529</strain>
    </source>
</reference>
<protein>
    <submittedName>
        <fullName evidence="3">CRTAC1 family protein</fullName>
    </submittedName>
</protein>
<feature type="domain" description="ASPIC/UnbV" evidence="2">
    <location>
        <begin position="538"/>
        <end position="605"/>
    </location>
</feature>
<dbReference type="EMBL" id="JBHTIB010000012">
    <property type="protein sequence ID" value="MFD0835933.1"/>
    <property type="molecule type" value="Genomic_DNA"/>
</dbReference>
<dbReference type="PANTHER" id="PTHR16026">
    <property type="entry name" value="CARTILAGE ACIDIC PROTEIN 1"/>
    <property type="match status" value="1"/>
</dbReference>